<dbReference type="Proteomes" id="UP000789595">
    <property type="component" value="Unassembled WGS sequence"/>
</dbReference>
<keyword evidence="2" id="KW-0732">Signal</keyword>
<evidence type="ECO:0000313" key="3">
    <source>
        <dbReference type="EMBL" id="CAH0380129.1"/>
    </source>
</evidence>
<keyword evidence="4" id="KW-1185">Reference proteome</keyword>
<dbReference type="EMBL" id="CAKKNE010000006">
    <property type="protein sequence ID" value="CAH0380129.1"/>
    <property type="molecule type" value="Genomic_DNA"/>
</dbReference>
<comment type="caution">
    <text evidence="3">The sequence shown here is derived from an EMBL/GenBank/DDBJ whole genome shotgun (WGS) entry which is preliminary data.</text>
</comment>
<proteinExistence type="predicted"/>
<sequence length="799" mass="87504">MMRRAAPLLALVAAAMADGNATKQCEPFRIVSDHNGFGNAIFALYRAFAQAQRCGTSVEILSNKEKHDRLSRICARLTCEGATIKDQGSFRWGEDRAGLLSTSLGGQENACPPGCGLRGGKRIHVTRMPVDSAKFTPSNNGAWLAPLTCVGGDNTGKFTTAAHIRSIRFDFEKSPKEVLTRARTHPDDRENDTMSSYKGRDDGHMLYDVDEWRFLANHIRDGVNNIYIASDNAPARDELAMRIADGGGTACFVNRASGHSSWHYGEEADDHALTDWWHLAQAQTIHQIDLRCRGRTAHSCQFNRKRCPRGSVKRGRNNAGSSHCRGSSFSHAAHRLYAGTRTRAYTCVNCQTLSSAAPGAKESRRDADTAAAAAAAAPAAAIKGNCTSDIERKLIELLPGPGILSRGELSKKIAWVPDERKSCVVARSLLEIRATLNPAHDLVEAVSKSVSGRRTTRLSATTRRRSRKALGDVFFEAFLDIASDRLLALDACPASTPTKTLIWFVTRRDAKARLCVKLALAALEAEARGWGLGLVHTDPEAAAAVVDALPERCRGRVALKSAKGLADVILMKQKWGDDNPQFTRWDLSCLQASSVYYEGLDAPVVIAGGEDVLVRRPITDDELAYTMLGAPWRRTQIRFGGNGGFAVRDPAFVRAEGRVEINQCVGCTNRHRHAIEKASRRWRGGRREDSAERSAQAEGITIDPRENLDAWANACRKMGKRADDVHLSYKLGLLYDRGNLGAFKPASREVLLNFAAEMVESPGDPAALHAAWRHLSIDYVVRQFEKVVSVVRDFEAPAA</sequence>
<evidence type="ECO:0000256" key="2">
    <source>
        <dbReference type="SAM" id="SignalP"/>
    </source>
</evidence>
<gene>
    <name evidence="3" type="ORF">PECAL_6P17690</name>
</gene>
<evidence type="ECO:0000313" key="4">
    <source>
        <dbReference type="Proteomes" id="UP000789595"/>
    </source>
</evidence>
<dbReference type="AlphaFoldDB" id="A0A8J2SYX2"/>
<evidence type="ECO:0000256" key="1">
    <source>
        <dbReference type="SAM" id="MobiDB-lite"/>
    </source>
</evidence>
<name>A0A8J2SYX2_9STRA</name>
<protein>
    <submittedName>
        <fullName evidence="3">Uncharacterized protein</fullName>
    </submittedName>
</protein>
<feature type="signal peptide" evidence="2">
    <location>
        <begin position="1"/>
        <end position="17"/>
    </location>
</feature>
<feature type="chain" id="PRO_5035170826" evidence="2">
    <location>
        <begin position="18"/>
        <end position="799"/>
    </location>
</feature>
<accession>A0A8J2SYX2</accession>
<organism evidence="3 4">
    <name type="scientific">Pelagomonas calceolata</name>
    <dbReference type="NCBI Taxonomy" id="35677"/>
    <lineage>
        <taxon>Eukaryota</taxon>
        <taxon>Sar</taxon>
        <taxon>Stramenopiles</taxon>
        <taxon>Ochrophyta</taxon>
        <taxon>Pelagophyceae</taxon>
        <taxon>Pelagomonadales</taxon>
        <taxon>Pelagomonadaceae</taxon>
        <taxon>Pelagomonas</taxon>
    </lineage>
</organism>
<reference evidence="3" key="1">
    <citation type="submission" date="2021-11" db="EMBL/GenBank/DDBJ databases">
        <authorList>
            <consortium name="Genoscope - CEA"/>
            <person name="William W."/>
        </authorList>
    </citation>
    <scope>NUCLEOTIDE SEQUENCE</scope>
</reference>
<feature type="region of interest" description="Disordered" evidence="1">
    <location>
        <begin position="178"/>
        <end position="197"/>
    </location>
</feature>